<evidence type="ECO:0000313" key="2">
    <source>
        <dbReference type="Proteomes" id="UP001451303"/>
    </source>
</evidence>
<sequence>MTSSKTLKTLPALPEEIWRLIIQHGVTMQATSDFRTWPCDHSNEINDQRLHDPTTRFDHQRERRDYAAMLPLAQTCKFFSHHVANELYQNIVLCDYHGIARGQFTLLLRTLVEAPKYRKRVKHITVVPFFNCEWQARPGVPEPPAGLRLMGKEALTVDYQGAVTFLQEKDVKKLDKQAQGIIDIAGLELAHVPENQMFKASIGWLERALAALVCLSSGLRSLSIQDPPPSSGWSAAYTRMDIDGFEHTTRKIRKLPSSHGKIFQQLEAVSIATTRFKNDSDEAFSVYSSPRLTGFQALGFLHMKDWHRLADYRSTLVRLDIGHLYPQLIHVRWAGLKETNRARAREAREFRRILSTFTRLKFLRVSYALLIGQLEEKTKKFGDMLTELLPPSVEDFQIAVFNHGVDNRYDQPNIDMSVKCFFEGLESWAWDLEEYRYRLDFFIKYRHLWDISILVHQKGNSQDQSEFWRDRRRINQTRLRTWLAFGDNHVDPTDIYHQYRVQHGYLPDVEDRIEAQSDDEPGNSFGGFRPWNTLQIVQAELELMWVNFQVYTFQPLMFQNYMGRDREIFTREGSVQWLPLVWWEGWR</sequence>
<dbReference type="Proteomes" id="UP001451303">
    <property type="component" value="Unassembled WGS sequence"/>
</dbReference>
<comment type="caution">
    <text evidence="1">The sequence shown here is derived from an EMBL/GenBank/DDBJ whole genome shotgun (WGS) entry which is preliminary data.</text>
</comment>
<reference evidence="1 2" key="1">
    <citation type="submission" date="2023-09" db="EMBL/GenBank/DDBJ databases">
        <title>Multi-omics analysis of a traditional fermented food reveals byproduct-associated fungal strains for waste-to-food upcycling.</title>
        <authorList>
            <consortium name="Lawrence Berkeley National Laboratory"/>
            <person name="Rekdal V.M."/>
            <person name="Villalobos-Escobedo J.M."/>
            <person name="Rodriguez-Valeron N."/>
            <person name="Garcia M.O."/>
            <person name="Vasquez D.P."/>
            <person name="Damayanti I."/>
            <person name="Sorensen P.M."/>
            <person name="Baidoo E.E."/>
            <person name="De Carvalho A.C."/>
            <person name="Riley R."/>
            <person name="Lipzen A."/>
            <person name="He G."/>
            <person name="Yan M."/>
            <person name="Haridas S."/>
            <person name="Daum C."/>
            <person name="Yoshinaga Y."/>
            <person name="Ng V."/>
            <person name="Grigoriev I.V."/>
            <person name="Munk R."/>
            <person name="Nuraida L."/>
            <person name="Wijaya C.H."/>
            <person name="Morales P.-C."/>
            <person name="Keasling J.D."/>
        </authorList>
    </citation>
    <scope>NUCLEOTIDE SEQUENCE [LARGE SCALE GENOMIC DNA]</scope>
    <source>
        <strain evidence="1 2">FGSC 2613</strain>
    </source>
</reference>
<accession>A0ABR3DJU9</accession>
<dbReference type="EMBL" id="JAVLET010000002">
    <property type="protein sequence ID" value="KAL0472907.1"/>
    <property type="molecule type" value="Genomic_DNA"/>
</dbReference>
<name>A0ABR3DJU9_NEUIN</name>
<gene>
    <name evidence="1" type="ORF">QR685DRAFT_583120</name>
</gene>
<evidence type="ECO:0000313" key="1">
    <source>
        <dbReference type="EMBL" id="KAL0472907.1"/>
    </source>
</evidence>
<proteinExistence type="predicted"/>
<organism evidence="1 2">
    <name type="scientific">Neurospora intermedia</name>
    <dbReference type="NCBI Taxonomy" id="5142"/>
    <lineage>
        <taxon>Eukaryota</taxon>
        <taxon>Fungi</taxon>
        <taxon>Dikarya</taxon>
        <taxon>Ascomycota</taxon>
        <taxon>Pezizomycotina</taxon>
        <taxon>Sordariomycetes</taxon>
        <taxon>Sordariomycetidae</taxon>
        <taxon>Sordariales</taxon>
        <taxon>Sordariaceae</taxon>
        <taxon>Neurospora</taxon>
    </lineage>
</organism>
<keyword evidence="2" id="KW-1185">Reference proteome</keyword>
<protein>
    <submittedName>
        <fullName evidence="1">Uncharacterized protein</fullName>
    </submittedName>
</protein>